<dbReference type="InterPro" id="IPR003165">
    <property type="entry name" value="Piwi"/>
</dbReference>
<dbReference type="SMART" id="SM00950">
    <property type="entry name" value="Piwi"/>
    <property type="match status" value="1"/>
</dbReference>
<dbReference type="EMBL" id="UYYB01001754">
    <property type="protein sequence ID" value="VDM65963.1"/>
    <property type="molecule type" value="Genomic_DNA"/>
</dbReference>
<protein>
    <recommendedName>
        <fullName evidence="1">Piwi domain-containing protein</fullName>
    </recommendedName>
</protein>
<organism evidence="2 3">
    <name type="scientific">Strongylus vulgaris</name>
    <name type="common">Blood worm</name>
    <dbReference type="NCBI Taxonomy" id="40348"/>
    <lineage>
        <taxon>Eukaryota</taxon>
        <taxon>Metazoa</taxon>
        <taxon>Ecdysozoa</taxon>
        <taxon>Nematoda</taxon>
        <taxon>Chromadorea</taxon>
        <taxon>Rhabditida</taxon>
        <taxon>Rhabditina</taxon>
        <taxon>Rhabditomorpha</taxon>
        <taxon>Strongyloidea</taxon>
        <taxon>Strongylidae</taxon>
        <taxon>Strongylus</taxon>
    </lineage>
</organism>
<dbReference type="GO" id="GO:0003676">
    <property type="term" value="F:nucleic acid binding"/>
    <property type="evidence" value="ECO:0007669"/>
    <property type="project" value="InterPro"/>
</dbReference>
<feature type="domain" description="Piwi" evidence="1">
    <location>
        <begin position="126"/>
        <end position="355"/>
    </location>
</feature>
<evidence type="ECO:0000313" key="3">
    <source>
        <dbReference type="Proteomes" id="UP000270094"/>
    </source>
</evidence>
<proteinExistence type="predicted"/>
<dbReference type="SUPFAM" id="SSF53098">
    <property type="entry name" value="Ribonuclease H-like"/>
    <property type="match status" value="1"/>
</dbReference>
<dbReference type="Gene3D" id="3.30.420.10">
    <property type="entry name" value="Ribonuclease H-like superfamily/Ribonuclease H"/>
    <property type="match status" value="1"/>
</dbReference>
<sequence>MLFERLQVKISSRPMTAVAKRFFPPAIAYGGSLNVQPNSHGDLQWRLGAREQFVEPVKLEGKWAFVIFDRCVGTNDAQTFIDALAKYSVQHGVHISHKYVDICEASSEVESDIDSMMKQMGQENTKFVMFTTRMKFDPVHNVMKRLEAQYGVITQHVSQQTLMKAIGQKGAFLVLGNLCLKLNLKLGGVNHNLRVCESFLSANSNLRNFDSKLFPKTRMFVGFDISHAGPQSFADRQMKKPQSEPTVVGMAFTIGEVTKIRGSYWMQEPREATISDIADNFAAALLTFYKETNSLPSDIIVFRCGCSEGEFKKAAKEMIDMQKAFVDVNHLYSHGMYSPSLTCLVVQTNSNYRIVPTKIDSQARAMEQNVPCGTVVEDALHPAYIEFLIVPQKALQGTARALRCTLVTHSQGTSGQLLSVDELEQVTNILCYGHQVRSYYE</sequence>
<reference evidence="2 3" key="1">
    <citation type="submission" date="2018-11" db="EMBL/GenBank/DDBJ databases">
        <authorList>
            <consortium name="Pathogen Informatics"/>
        </authorList>
    </citation>
    <scope>NUCLEOTIDE SEQUENCE [LARGE SCALE GENOMIC DNA]</scope>
</reference>
<dbReference type="Proteomes" id="UP000270094">
    <property type="component" value="Unassembled WGS sequence"/>
</dbReference>
<accession>A0A3P7IDN2</accession>
<dbReference type="PROSITE" id="PS50822">
    <property type="entry name" value="PIWI"/>
    <property type="match status" value="1"/>
</dbReference>
<evidence type="ECO:0000313" key="2">
    <source>
        <dbReference type="EMBL" id="VDM65963.1"/>
    </source>
</evidence>
<dbReference type="Gene3D" id="3.40.50.2300">
    <property type="match status" value="1"/>
</dbReference>
<dbReference type="InterPro" id="IPR012337">
    <property type="entry name" value="RNaseH-like_sf"/>
</dbReference>
<dbReference type="InterPro" id="IPR036397">
    <property type="entry name" value="RNaseH_sf"/>
</dbReference>
<dbReference type="AlphaFoldDB" id="A0A3P7IDN2"/>
<dbReference type="OrthoDB" id="5812648at2759"/>
<evidence type="ECO:0000259" key="1">
    <source>
        <dbReference type="PROSITE" id="PS50822"/>
    </source>
</evidence>
<name>A0A3P7IDN2_STRVU</name>
<dbReference type="Pfam" id="PF02171">
    <property type="entry name" value="Piwi"/>
    <property type="match status" value="1"/>
</dbReference>
<gene>
    <name evidence="2" type="ORF">SVUK_LOCUS961</name>
</gene>
<keyword evidence="3" id="KW-1185">Reference proteome</keyword>
<dbReference type="PANTHER" id="PTHR22891">
    <property type="entry name" value="EUKARYOTIC TRANSLATION INITIATION FACTOR 2C"/>
    <property type="match status" value="1"/>
</dbReference>